<dbReference type="OrthoDB" id="10554462at2759"/>
<organism evidence="1 2">
    <name type="scientific">Stichopus japonicus</name>
    <name type="common">Sea cucumber</name>
    <dbReference type="NCBI Taxonomy" id="307972"/>
    <lineage>
        <taxon>Eukaryota</taxon>
        <taxon>Metazoa</taxon>
        <taxon>Echinodermata</taxon>
        <taxon>Eleutherozoa</taxon>
        <taxon>Echinozoa</taxon>
        <taxon>Holothuroidea</taxon>
        <taxon>Aspidochirotacea</taxon>
        <taxon>Aspidochirotida</taxon>
        <taxon>Stichopodidae</taxon>
        <taxon>Apostichopus</taxon>
    </lineage>
</organism>
<dbReference type="STRING" id="307972.A0A2G8JFJ0"/>
<sequence length="195" mass="22542">MGKNKSNIAISFHKSDQKYADYISAGISRLAPHLNVESHWEDNKARLATMETVDRIVALLSPSYLESPEQVEEFHIAIWRQRMADPSLPVLYPVQIHVLPVRPTYFHIIPYVVSLEDQLWLEFENTYKNDLPGKFAKLSVSRLKMEEQYALDLVNADLIDLVYKQSNTPLNKSEIPCSSLVNIFTLRDRIKELQK</sequence>
<keyword evidence="2" id="KW-1185">Reference proteome</keyword>
<evidence type="ECO:0000313" key="1">
    <source>
        <dbReference type="EMBL" id="PIK34524.1"/>
    </source>
</evidence>
<protein>
    <recommendedName>
        <fullName evidence="3">TIR domain-containing protein</fullName>
    </recommendedName>
</protein>
<gene>
    <name evidence="1" type="ORF">BSL78_28649</name>
</gene>
<dbReference type="Proteomes" id="UP000230750">
    <property type="component" value="Unassembled WGS sequence"/>
</dbReference>
<dbReference type="InterPro" id="IPR035897">
    <property type="entry name" value="Toll_tir_struct_dom_sf"/>
</dbReference>
<proteinExistence type="predicted"/>
<dbReference type="SUPFAM" id="SSF52200">
    <property type="entry name" value="Toll/Interleukin receptor TIR domain"/>
    <property type="match status" value="1"/>
</dbReference>
<dbReference type="AlphaFoldDB" id="A0A2G8JFJ0"/>
<comment type="caution">
    <text evidence="1">The sequence shown here is derived from an EMBL/GenBank/DDBJ whole genome shotgun (WGS) entry which is preliminary data.</text>
</comment>
<accession>A0A2G8JFJ0</accession>
<reference evidence="1 2" key="1">
    <citation type="journal article" date="2017" name="PLoS Biol.">
        <title>The sea cucumber genome provides insights into morphological evolution and visceral regeneration.</title>
        <authorList>
            <person name="Zhang X."/>
            <person name="Sun L."/>
            <person name="Yuan J."/>
            <person name="Sun Y."/>
            <person name="Gao Y."/>
            <person name="Zhang L."/>
            <person name="Li S."/>
            <person name="Dai H."/>
            <person name="Hamel J.F."/>
            <person name="Liu C."/>
            <person name="Yu Y."/>
            <person name="Liu S."/>
            <person name="Lin W."/>
            <person name="Guo K."/>
            <person name="Jin S."/>
            <person name="Xu P."/>
            <person name="Storey K.B."/>
            <person name="Huan P."/>
            <person name="Zhang T."/>
            <person name="Zhou Y."/>
            <person name="Zhang J."/>
            <person name="Lin C."/>
            <person name="Li X."/>
            <person name="Xing L."/>
            <person name="Huo D."/>
            <person name="Sun M."/>
            <person name="Wang L."/>
            <person name="Mercier A."/>
            <person name="Li F."/>
            <person name="Yang H."/>
            <person name="Xiang J."/>
        </authorList>
    </citation>
    <scope>NUCLEOTIDE SEQUENCE [LARGE SCALE GENOMIC DNA]</scope>
    <source>
        <strain evidence="1">Shaxun</strain>
        <tissue evidence="1">Muscle</tissue>
    </source>
</reference>
<name>A0A2G8JFJ0_STIJA</name>
<dbReference type="EMBL" id="MRZV01002149">
    <property type="protein sequence ID" value="PIK34524.1"/>
    <property type="molecule type" value="Genomic_DNA"/>
</dbReference>
<evidence type="ECO:0000313" key="2">
    <source>
        <dbReference type="Proteomes" id="UP000230750"/>
    </source>
</evidence>
<evidence type="ECO:0008006" key="3">
    <source>
        <dbReference type="Google" id="ProtNLM"/>
    </source>
</evidence>